<name>A0ABT3IM66_9BACT</name>
<evidence type="ECO:0008006" key="4">
    <source>
        <dbReference type="Google" id="ProtNLM"/>
    </source>
</evidence>
<evidence type="ECO:0000313" key="3">
    <source>
        <dbReference type="Proteomes" id="UP001207742"/>
    </source>
</evidence>
<keyword evidence="3" id="KW-1185">Reference proteome</keyword>
<keyword evidence="1" id="KW-0732">Signal</keyword>
<gene>
    <name evidence="2" type="ORF">OL497_14195</name>
</gene>
<dbReference type="RefSeq" id="WP_264731060.1">
    <property type="nucleotide sequence ID" value="NZ_JAPDNR010000001.1"/>
</dbReference>
<protein>
    <recommendedName>
        <fullName evidence="4">Thioredoxin domain-containing protein</fullName>
    </recommendedName>
</protein>
<dbReference type="Gene3D" id="3.40.30.10">
    <property type="entry name" value="Glutaredoxin"/>
    <property type="match status" value="1"/>
</dbReference>
<accession>A0ABT3IM66</accession>
<reference evidence="2 3" key="1">
    <citation type="submission" date="2022-10" db="EMBL/GenBank/DDBJ databases">
        <title>Chitinophaga nivalis PC15 sp. nov., isolated from Pyeongchang county, South Korea.</title>
        <authorList>
            <person name="Trinh H.N."/>
        </authorList>
    </citation>
    <scope>NUCLEOTIDE SEQUENCE [LARGE SCALE GENOMIC DNA]</scope>
    <source>
        <strain evidence="2 3">PC14</strain>
    </source>
</reference>
<evidence type="ECO:0000313" key="2">
    <source>
        <dbReference type="EMBL" id="MCW3485055.1"/>
    </source>
</evidence>
<dbReference type="SUPFAM" id="SSF52833">
    <property type="entry name" value="Thioredoxin-like"/>
    <property type="match status" value="1"/>
</dbReference>
<comment type="caution">
    <text evidence="2">The sequence shown here is derived from an EMBL/GenBank/DDBJ whole genome shotgun (WGS) entry which is preliminary data.</text>
</comment>
<organism evidence="2 3">
    <name type="scientific">Chitinophaga nivalis</name>
    <dbReference type="NCBI Taxonomy" id="2991709"/>
    <lineage>
        <taxon>Bacteria</taxon>
        <taxon>Pseudomonadati</taxon>
        <taxon>Bacteroidota</taxon>
        <taxon>Chitinophagia</taxon>
        <taxon>Chitinophagales</taxon>
        <taxon>Chitinophagaceae</taxon>
        <taxon>Chitinophaga</taxon>
    </lineage>
</organism>
<dbReference type="InterPro" id="IPR036249">
    <property type="entry name" value="Thioredoxin-like_sf"/>
</dbReference>
<feature type="chain" id="PRO_5047333341" description="Thioredoxin domain-containing protein" evidence="1">
    <location>
        <begin position="21"/>
        <end position="153"/>
    </location>
</feature>
<dbReference type="EMBL" id="JAPDNS010000001">
    <property type="protein sequence ID" value="MCW3485055.1"/>
    <property type="molecule type" value="Genomic_DNA"/>
</dbReference>
<sequence length="153" mass="18342">MKKRLLFVIFFFFMIAGSYAQENKLPDMTLTDRQQHPWQLTAQKGKVMFIYLWNGYEPSVSDLAFLEWVEKRYGNRIQYAYITKGAFSGAWRKLFDRFPQLKGLQGETAGKDEEKWSRFMEHYASIVLVDKKGRIYYQNPYQFEEALDQYLKE</sequence>
<evidence type="ECO:0000256" key="1">
    <source>
        <dbReference type="SAM" id="SignalP"/>
    </source>
</evidence>
<proteinExistence type="predicted"/>
<feature type="signal peptide" evidence="1">
    <location>
        <begin position="1"/>
        <end position="20"/>
    </location>
</feature>
<dbReference type="Proteomes" id="UP001207742">
    <property type="component" value="Unassembled WGS sequence"/>
</dbReference>